<evidence type="ECO:0000313" key="1">
    <source>
        <dbReference type="EMBL" id="CAG9328669.1"/>
    </source>
</evidence>
<organism evidence="1 2">
    <name type="scientific">Blepharisma stoltei</name>
    <dbReference type="NCBI Taxonomy" id="1481888"/>
    <lineage>
        <taxon>Eukaryota</taxon>
        <taxon>Sar</taxon>
        <taxon>Alveolata</taxon>
        <taxon>Ciliophora</taxon>
        <taxon>Postciliodesmatophora</taxon>
        <taxon>Heterotrichea</taxon>
        <taxon>Heterotrichida</taxon>
        <taxon>Blepharismidae</taxon>
        <taxon>Blepharisma</taxon>
    </lineage>
</organism>
<reference evidence="1" key="1">
    <citation type="submission" date="2021-09" db="EMBL/GenBank/DDBJ databases">
        <authorList>
            <consortium name="AG Swart"/>
            <person name="Singh M."/>
            <person name="Singh A."/>
            <person name="Seah K."/>
            <person name="Emmerich C."/>
        </authorList>
    </citation>
    <scope>NUCLEOTIDE SEQUENCE</scope>
    <source>
        <strain evidence="1">ATCC30299</strain>
    </source>
</reference>
<dbReference type="AlphaFoldDB" id="A0AAU9JUS1"/>
<dbReference type="EMBL" id="CAJZBQ010000046">
    <property type="protein sequence ID" value="CAG9328669.1"/>
    <property type="molecule type" value="Genomic_DNA"/>
</dbReference>
<evidence type="ECO:0000313" key="2">
    <source>
        <dbReference type="Proteomes" id="UP001162131"/>
    </source>
</evidence>
<keyword evidence="2" id="KW-1185">Reference proteome</keyword>
<proteinExistence type="predicted"/>
<protein>
    <submittedName>
        <fullName evidence="1">Uncharacterized protein</fullName>
    </submittedName>
</protein>
<dbReference type="Proteomes" id="UP001162131">
    <property type="component" value="Unassembled WGS sequence"/>
</dbReference>
<comment type="caution">
    <text evidence="1">The sequence shown here is derived from an EMBL/GenBank/DDBJ whole genome shotgun (WGS) entry which is preliminary data.</text>
</comment>
<gene>
    <name evidence="1" type="ORF">BSTOLATCC_MIC46661</name>
</gene>
<accession>A0AAU9JUS1</accession>
<name>A0AAU9JUS1_9CILI</name>
<sequence length="250" mass="28515">MINTLEQNCIQVLTEESDKLRDARPWSQEKVISSYGTKIKCVLKSQDKLSSPLQFKKRNFCINFNKDSLKPMKLNLELHPTQEESLIRLSMFPTPPKADKWYSHKPDKKSPECKCKCLSIDKGIYTSFNIEDHCDSPDCLMKIHKPPKSILSFPKREHARILSYTPNAHRFPSPKSDYISLRRAGCRSTSPDFVISRIPISGIGNQIISPNKTEIDIKNKSSTKIHGLRGADLTSPSELKLPLICRSLIY</sequence>